<feature type="transmembrane region" description="Helical" evidence="5">
    <location>
        <begin position="87"/>
        <end position="106"/>
    </location>
</feature>
<evidence type="ECO:0000256" key="2">
    <source>
        <dbReference type="ARBA" id="ARBA00022692"/>
    </source>
</evidence>
<reference evidence="6 7" key="1">
    <citation type="journal article" date="2019" name="Int. J. Syst. Evol. Microbiol.">
        <title>The Global Catalogue of Microorganisms (GCM) 10K type strain sequencing project: providing services to taxonomists for standard genome sequencing and annotation.</title>
        <authorList>
            <consortium name="The Broad Institute Genomics Platform"/>
            <consortium name="The Broad Institute Genome Sequencing Center for Infectious Disease"/>
            <person name="Wu L."/>
            <person name="Ma J."/>
        </authorList>
    </citation>
    <scope>NUCLEOTIDE SEQUENCE [LARGE SCALE GENOMIC DNA]</scope>
    <source>
        <strain evidence="6 7">JCM 15134</strain>
    </source>
</reference>
<keyword evidence="7" id="KW-1185">Reference proteome</keyword>
<evidence type="ECO:0000313" key="6">
    <source>
        <dbReference type="EMBL" id="GAA0680283.1"/>
    </source>
</evidence>
<keyword evidence="3 5" id="KW-1133">Transmembrane helix</keyword>
<comment type="subcellular location">
    <subcellularLocation>
        <location evidence="1">Membrane</location>
        <topology evidence="1">Multi-pass membrane protein</topology>
    </subcellularLocation>
</comment>
<dbReference type="Pfam" id="PF13564">
    <property type="entry name" value="DoxX_2"/>
    <property type="match status" value="1"/>
</dbReference>
<sequence length="119" mass="13020">MMRTRVLSIVLSLIFLASGSAKLAGLEFEIMAFERWGYPLWFMYLTGVLEVCGGIGLLIHRLSALAGGCLALLMIGAVATHVINAEWVMMVVASLILVLAAIRGWIGRDDIFALVRRRA</sequence>
<evidence type="ECO:0000256" key="1">
    <source>
        <dbReference type="ARBA" id="ARBA00004141"/>
    </source>
</evidence>
<evidence type="ECO:0000313" key="7">
    <source>
        <dbReference type="Proteomes" id="UP001499915"/>
    </source>
</evidence>
<keyword evidence="4 5" id="KW-0472">Membrane</keyword>
<accession>A0ABN1I163</accession>
<name>A0ABN1I163_9GAMM</name>
<feature type="transmembrane region" description="Helical" evidence="5">
    <location>
        <begin position="64"/>
        <end position="81"/>
    </location>
</feature>
<dbReference type="InterPro" id="IPR032808">
    <property type="entry name" value="DoxX"/>
</dbReference>
<evidence type="ECO:0000256" key="3">
    <source>
        <dbReference type="ARBA" id="ARBA00022989"/>
    </source>
</evidence>
<protein>
    <submittedName>
        <fullName evidence="6">DoxX family protein</fullName>
    </submittedName>
</protein>
<dbReference type="Proteomes" id="UP001499915">
    <property type="component" value="Unassembled WGS sequence"/>
</dbReference>
<comment type="caution">
    <text evidence="6">The sequence shown here is derived from an EMBL/GenBank/DDBJ whole genome shotgun (WGS) entry which is preliminary data.</text>
</comment>
<proteinExistence type="predicted"/>
<evidence type="ECO:0000256" key="5">
    <source>
        <dbReference type="SAM" id="Phobius"/>
    </source>
</evidence>
<gene>
    <name evidence="6" type="ORF">GCM10009104_00740</name>
</gene>
<keyword evidence="2 5" id="KW-0812">Transmembrane</keyword>
<organism evidence="6 7">
    <name type="scientific">Marinobacterium maritimum</name>
    <dbReference type="NCBI Taxonomy" id="500162"/>
    <lineage>
        <taxon>Bacteria</taxon>
        <taxon>Pseudomonadati</taxon>
        <taxon>Pseudomonadota</taxon>
        <taxon>Gammaproteobacteria</taxon>
        <taxon>Oceanospirillales</taxon>
        <taxon>Oceanospirillaceae</taxon>
        <taxon>Marinobacterium</taxon>
    </lineage>
</organism>
<evidence type="ECO:0000256" key="4">
    <source>
        <dbReference type="ARBA" id="ARBA00023136"/>
    </source>
</evidence>
<feature type="transmembrane region" description="Helical" evidence="5">
    <location>
        <begin position="41"/>
        <end position="59"/>
    </location>
</feature>
<dbReference type="EMBL" id="BAAAET010000001">
    <property type="protein sequence ID" value="GAA0680283.1"/>
    <property type="molecule type" value="Genomic_DNA"/>
</dbReference>